<feature type="compositionally biased region" description="Basic and acidic residues" evidence="1">
    <location>
        <begin position="384"/>
        <end position="396"/>
    </location>
</feature>
<dbReference type="Pfam" id="PF07139">
    <property type="entry name" value="SPATS2-like"/>
    <property type="match status" value="1"/>
</dbReference>
<proteinExistence type="predicted"/>
<dbReference type="Proteomes" id="UP000007875">
    <property type="component" value="Unassembled WGS sequence"/>
</dbReference>
<reference evidence="3" key="1">
    <citation type="submission" date="2003-08" db="EMBL/GenBank/DDBJ databases">
        <authorList>
            <person name="Birren B."/>
            <person name="Nusbaum C."/>
            <person name="Abebe A."/>
            <person name="Abouelleil A."/>
            <person name="Adekoya E."/>
            <person name="Ait-zahra M."/>
            <person name="Allen N."/>
            <person name="Allen T."/>
            <person name="An P."/>
            <person name="Anderson M."/>
            <person name="Anderson S."/>
            <person name="Arachchi H."/>
            <person name="Armbruster J."/>
            <person name="Bachantsang P."/>
            <person name="Baldwin J."/>
            <person name="Barry A."/>
            <person name="Bayul T."/>
            <person name="Blitshsteyn B."/>
            <person name="Bloom T."/>
            <person name="Blye J."/>
            <person name="Boguslavskiy L."/>
            <person name="Borowsky M."/>
            <person name="Boukhgalter B."/>
            <person name="Brunache A."/>
            <person name="Butler J."/>
            <person name="Calixte N."/>
            <person name="Calvo S."/>
            <person name="Camarata J."/>
            <person name="Campo K."/>
            <person name="Chang J."/>
            <person name="Cheshatsang Y."/>
            <person name="Citroen M."/>
            <person name="Collymore A."/>
            <person name="Considine T."/>
            <person name="Cook A."/>
            <person name="Cooke P."/>
            <person name="Corum B."/>
            <person name="Cuomo C."/>
            <person name="David R."/>
            <person name="Dawoe T."/>
            <person name="Degray S."/>
            <person name="Dodge S."/>
            <person name="Dooley K."/>
            <person name="Dorje P."/>
            <person name="Dorjee K."/>
            <person name="Dorris L."/>
            <person name="Duffey N."/>
            <person name="Dupes A."/>
            <person name="Elkins T."/>
            <person name="Engels R."/>
            <person name="Erickson J."/>
            <person name="Farina A."/>
            <person name="Faro S."/>
            <person name="Ferreira P."/>
            <person name="Fischer H."/>
            <person name="Fitzgerald M."/>
            <person name="Foley K."/>
            <person name="Gage D."/>
            <person name="Galagan J."/>
            <person name="Gearin G."/>
            <person name="Gnerre S."/>
            <person name="Gnirke A."/>
            <person name="Goyette A."/>
            <person name="Graham J."/>
            <person name="Grandbois E."/>
            <person name="Gyaltsen K."/>
            <person name="Hafez N."/>
            <person name="Hagopian D."/>
            <person name="Hagos B."/>
            <person name="Hall J."/>
            <person name="Hatcher B."/>
            <person name="Heller A."/>
            <person name="Higgins H."/>
            <person name="Honan T."/>
            <person name="Horn A."/>
            <person name="Houde N."/>
            <person name="Hughes L."/>
            <person name="Hulme W."/>
            <person name="Husby E."/>
            <person name="Iliev I."/>
            <person name="Jaffe D."/>
            <person name="Jones C."/>
            <person name="Kamal M."/>
            <person name="Kamat A."/>
            <person name="Kamvysselis M."/>
            <person name="Karlsson E."/>
            <person name="Kells C."/>
            <person name="Kieu A."/>
            <person name="Kisner P."/>
            <person name="Kodira C."/>
            <person name="Kulbokas E."/>
            <person name="Labutti K."/>
            <person name="Lama D."/>
            <person name="Landers T."/>
            <person name="Leger J."/>
            <person name="Levine S."/>
            <person name="Lewis D."/>
            <person name="Lewis T."/>
            <person name="Lindblad-toh K."/>
            <person name="Liu X."/>
            <person name="Lokyitsang T."/>
            <person name="Lokyitsang Y."/>
            <person name="Lucien O."/>
            <person name="Lui A."/>
            <person name="Ma L.J."/>
            <person name="Mabbitt R."/>
            <person name="Macdonald J."/>
            <person name="Maclean C."/>
            <person name="Major J."/>
            <person name="Manning J."/>
            <person name="Marabella R."/>
            <person name="Maru K."/>
            <person name="Matthews C."/>
            <person name="Mauceli E."/>
            <person name="Mccarthy M."/>
            <person name="Mcdonough S."/>
            <person name="Mcghee T."/>
            <person name="Meldrim J."/>
            <person name="Meneus L."/>
            <person name="Mesirov J."/>
            <person name="Mihalev A."/>
            <person name="Mihova T."/>
            <person name="Mikkelsen T."/>
            <person name="Mlenga V."/>
            <person name="Moru K."/>
            <person name="Mozes J."/>
            <person name="Mulrain L."/>
            <person name="Munson G."/>
            <person name="Naylor J."/>
            <person name="Newes C."/>
            <person name="Nguyen C."/>
            <person name="Nguyen N."/>
            <person name="Nguyen T."/>
            <person name="Nicol R."/>
            <person name="Nielsen C."/>
            <person name="Nizzari M."/>
            <person name="Norbu C."/>
            <person name="Norbu N."/>
            <person name="O'donnell P."/>
            <person name="Okoawo O."/>
            <person name="O'leary S."/>
            <person name="Omotosho B."/>
            <person name="O'neill K."/>
            <person name="Osman S."/>
            <person name="Parker S."/>
            <person name="Perrin D."/>
            <person name="Phunkhang P."/>
            <person name="Piqani B."/>
            <person name="Purcell S."/>
            <person name="Rachupka T."/>
            <person name="Ramasamy U."/>
            <person name="Rameau R."/>
            <person name="Ray V."/>
            <person name="Raymond C."/>
            <person name="Retta R."/>
            <person name="Richardson S."/>
            <person name="Rise C."/>
            <person name="Rodriguez J."/>
            <person name="Rogers J."/>
            <person name="Rogov P."/>
            <person name="Rutman M."/>
            <person name="Schupbach R."/>
            <person name="Seaman C."/>
            <person name="Settipalli S."/>
            <person name="Sharpe T."/>
            <person name="Sheridan J."/>
            <person name="Sherpa N."/>
            <person name="Shi J."/>
            <person name="Smirnov S."/>
            <person name="Smith C."/>
            <person name="Sougnez C."/>
            <person name="Spencer B."/>
            <person name="Stalker J."/>
            <person name="Stange-thomann N."/>
            <person name="Stavropoulos S."/>
            <person name="Stetson K."/>
            <person name="Stone C."/>
            <person name="Stone S."/>
            <person name="Stubbs M."/>
            <person name="Talamas J."/>
            <person name="Tchuinga P."/>
            <person name="Tenzing P."/>
            <person name="Tesfaye S."/>
            <person name="Theodore J."/>
            <person name="Thoulutsang Y."/>
            <person name="Topham K."/>
            <person name="Towey S."/>
            <person name="Tsamla T."/>
            <person name="Tsomo N."/>
            <person name="Vallee D."/>
            <person name="Vassiliev H."/>
            <person name="Venkataraman V."/>
            <person name="Vinson J."/>
            <person name="Vo A."/>
            <person name="Wade C."/>
            <person name="Wang S."/>
            <person name="Wangchuk T."/>
            <person name="Wangdi T."/>
            <person name="Whittaker C."/>
            <person name="Wilkinson J."/>
            <person name="Wu Y."/>
            <person name="Wyman D."/>
            <person name="Yadav S."/>
            <person name="Yang S."/>
            <person name="Yang X."/>
            <person name="Yeager S."/>
            <person name="Yee E."/>
            <person name="Young G."/>
            <person name="Zainoun J."/>
            <person name="Zembeck L."/>
            <person name="Zimmer A."/>
            <person name="Zody M."/>
            <person name="Lander E."/>
        </authorList>
    </citation>
    <scope>NUCLEOTIDE SEQUENCE [LARGE SCALE GENOMIC DNA]</scope>
</reference>
<feature type="compositionally biased region" description="Polar residues" evidence="1">
    <location>
        <begin position="157"/>
        <end position="166"/>
    </location>
</feature>
<organism evidence="2 3">
    <name type="scientific">Ciona savignyi</name>
    <name type="common">Pacific transparent sea squirt</name>
    <dbReference type="NCBI Taxonomy" id="51511"/>
    <lineage>
        <taxon>Eukaryota</taxon>
        <taxon>Metazoa</taxon>
        <taxon>Chordata</taxon>
        <taxon>Tunicata</taxon>
        <taxon>Ascidiacea</taxon>
        <taxon>Phlebobranchia</taxon>
        <taxon>Cionidae</taxon>
        <taxon>Ciona</taxon>
    </lineage>
</organism>
<dbReference type="InParanoid" id="H2YAW4"/>
<evidence type="ECO:0000256" key="1">
    <source>
        <dbReference type="SAM" id="MobiDB-lite"/>
    </source>
</evidence>
<evidence type="ECO:0000313" key="2">
    <source>
        <dbReference type="Ensembl" id="ENSCSAVP00000002462.1"/>
    </source>
</evidence>
<protein>
    <submittedName>
        <fullName evidence="2">Uncharacterized protein</fullName>
    </submittedName>
</protein>
<dbReference type="Ensembl" id="ENSCSAVT00000002503.1">
    <property type="protein sequence ID" value="ENSCSAVP00000002462.1"/>
    <property type="gene ID" value="ENSCSAVG00000001455.1"/>
</dbReference>
<dbReference type="GO" id="GO:0005737">
    <property type="term" value="C:cytoplasm"/>
    <property type="evidence" value="ECO:0007669"/>
    <property type="project" value="TreeGrafter"/>
</dbReference>
<reference evidence="2" key="2">
    <citation type="submission" date="2025-08" db="UniProtKB">
        <authorList>
            <consortium name="Ensembl"/>
        </authorList>
    </citation>
    <scope>IDENTIFICATION</scope>
</reference>
<accession>H2YAW4</accession>
<dbReference type="AlphaFoldDB" id="H2YAW4"/>
<dbReference type="PANTHER" id="PTHR15623:SF11">
    <property type="entry name" value="SPERMATOGENESIS-ASSOCIATED SERINE-RICH PROTEIN 2"/>
    <property type="match status" value="1"/>
</dbReference>
<feature type="compositionally biased region" description="Basic and acidic residues" evidence="1">
    <location>
        <begin position="168"/>
        <end position="192"/>
    </location>
</feature>
<reference evidence="2" key="3">
    <citation type="submission" date="2025-09" db="UniProtKB">
        <authorList>
            <consortium name="Ensembl"/>
        </authorList>
    </citation>
    <scope>IDENTIFICATION</scope>
</reference>
<feature type="region of interest" description="Disordered" evidence="1">
    <location>
        <begin position="142"/>
        <end position="396"/>
    </location>
</feature>
<feature type="compositionally biased region" description="Basic and acidic residues" evidence="1">
    <location>
        <begin position="209"/>
        <end position="222"/>
    </location>
</feature>
<sequence>MQPHQVTEIRGEIKQFVADRKFDEELSRTTRFTYDKDVLTKVIPNFGAISAVKDTYPHSKPRVRNESAASTNSDIVAPVVSTAMAPISATPALASAVSTSNMPSSTNCVTKPLLNPLSSKASATDAIMTSAVPPAHFPLAHLPPAHLPLHSEPHAPQETQKSTPTLKTLEKKASTDSLKLEEDTIDWDKRGPLESPVSWADESPTPQLEDTRPNKMYPRDENGLMPPPNFTPRSAPRGRGRYRGRGNHPGNQGRKFHNNDIYANPLDEPPKHRGDFHKRDPRPSHKKETRQYETHQRKPLQNRPQDNAPESQDHIHRSENHPKSQPHKQDASHQNDQHRQNSQREFPLPQRNRSNRNQRVNNTRDFGGPRKRGDFSQRGNRNQKTSDDLIKNEANS</sequence>
<name>H2YAW4_CIOSA</name>
<feature type="compositionally biased region" description="Basic and acidic residues" evidence="1">
    <location>
        <begin position="311"/>
        <end position="339"/>
    </location>
</feature>
<evidence type="ECO:0000313" key="3">
    <source>
        <dbReference type="Proteomes" id="UP000007875"/>
    </source>
</evidence>
<keyword evidence="3" id="KW-1185">Reference proteome</keyword>
<dbReference type="InterPro" id="IPR009816">
    <property type="entry name" value="SPATS2-like"/>
</dbReference>
<dbReference type="HOGENOM" id="CLU_696305_0_0_1"/>
<feature type="compositionally biased region" description="Basic and acidic residues" evidence="1">
    <location>
        <begin position="268"/>
        <end position="283"/>
    </location>
</feature>
<feature type="compositionally biased region" description="Low complexity" evidence="1">
    <location>
        <begin position="351"/>
        <end position="364"/>
    </location>
</feature>
<feature type="compositionally biased region" description="Basic residues" evidence="1">
    <location>
        <begin position="236"/>
        <end position="246"/>
    </location>
</feature>
<dbReference type="PANTHER" id="PTHR15623">
    <property type="entry name" value="SPERMATOGENESIS-ASSOCIATED SERINE-RICH PROTEIN 2-RELATED"/>
    <property type="match status" value="1"/>
</dbReference>